<keyword evidence="4 8" id="KW-0812">Transmembrane</keyword>
<evidence type="ECO:0000256" key="8">
    <source>
        <dbReference type="SAM" id="Phobius"/>
    </source>
</evidence>
<feature type="transmembrane region" description="Helical" evidence="8">
    <location>
        <begin position="112"/>
        <end position="145"/>
    </location>
</feature>
<protein>
    <recommendedName>
        <fullName evidence="11">DUF2029 domain-containing protein</fullName>
    </recommendedName>
</protein>
<comment type="similarity">
    <text evidence="7">Belongs to the glycosyltransferase 87 family.</text>
</comment>
<feature type="transmembrane region" description="Helical" evidence="8">
    <location>
        <begin position="76"/>
        <end position="100"/>
    </location>
</feature>
<gene>
    <name evidence="9" type="ORF">RYJ27_08495</name>
</gene>
<dbReference type="Pfam" id="PF09594">
    <property type="entry name" value="GT87"/>
    <property type="match status" value="1"/>
</dbReference>
<dbReference type="AlphaFoldDB" id="A0AAU0MEA6"/>
<keyword evidence="3" id="KW-0808">Transferase</keyword>
<dbReference type="GO" id="GO:0016758">
    <property type="term" value="F:hexosyltransferase activity"/>
    <property type="evidence" value="ECO:0007669"/>
    <property type="project" value="InterPro"/>
</dbReference>
<feature type="transmembrane region" description="Helical" evidence="8">
    <location>
        <begin position="313"/>
        <end position="329"/>
    </location>
</feature>
<evidence type="ECO:0000256" key="7">
    <source>
        <dbReference type="ARBA" id="ARBA00024033"/>
    </source>
</evidence>
<proteinExistence type="inferred from homology"/>
<dbReference type="KEGG" id="mliy:RYJ27_08495"/>
<dbReference type="EMBL" id="CP137080">
    <property type="protein sequence ID" value="WOQ68752.1"/>
    <property type="molecule type" value="Genomic_DNA"/>
</dbReference>
<evidence type="ECO:0000256" key="4">
    <source>
        <dbReference type="ARBA" id="ARBA00022692"/>
    </source>
</evidence>
<evidence type="ECO:0000256" key="3">
    <source>
        <dbReference type="ARBA" id="ARBA00022679"/>
    </source>
</evidence>
<feature type="transmembrane region" description="Helical" evidence="8">
    <location>
        <begin position="336"/>
        <end position="355"/>
    </location>
</feature>
<feature type="transmembrane region" description="Helical" evidence="8">
    <location>
        <begin position="288"/>
        <end position="307"/>
    </location>
</feature>
<evidence type="ECO:0000313" key="10">
    <source>
        <dbReference type="Proteomes" id="UP001329313"/>
    </source>
</evidence>
<organism evidence="9 10">
    <name type="scientific">Microbacterium limosum</name>
    <dbReference type="NCBI Taxonomy" id="3079935"/>
    <lineage>
        <taxon>Bacteria</taxon>
        <taxon>Bacillati</taxon>
        <taxon>Actinomycetota</taxon>
        <taxon>Actinomycetes</taxon>
        <taxon>Micrococcales</taxon>
        <taxon>Microbacteriaceae</taxon>
        <taxon>Microbacterium</taxon>
    </lineage>
</organism>
<sequence length="408" mass="42916">MSARALLWAAFAVVHVAVAAFGWFLPNQPMGDVYLVYEPWARAAASGSAVVGITETFVYPHLALLPMLAALGLSWVGGYIVAWAIVVTALDAVAFALLLGDGRSAGRTVAGWFWMAYLALLGPVAIYRIDAVTVPLAVAGLLLLARRPRIAAALLSVGMWIKVWPVALLAAAFVALRRRLEVLGTALAVSAAVVLLVVSAGGAAHLAGFIGAQTGRGLQLEAPVSTVYLWRAVFGVEGSFIFYDPDILTFQVTGPGVDTVIALMTPVLMAGVVGIVLVGAVKARRGASFLRLFPPLALALVLVLIVTNKVGSPQFQTWLIAPLVLWLVLDRRRAAAPAVLAGIVAALTQAIYPMVYGGLLGAQFLPVLLLTLRNATEIALLVVVLVRLVGVPVPTRRREAGHVPLPTS</sequence>
<dbReference type="Proteomes" id="UP001329313">
    <property type="component" value="Chromosome"/>
</dbReference>
<keyword evidence="2" id="KW-1003">Cell membrane</keyword>
<evidence type="ECO:0000256" key="1">
    <source>
        <dbReference type="ARBA" id="ARBA00004651"/>
    </source>
</evidence>
<reference evidence="9 10" key="1">
    <citation type="submission" date="2023-10" db="EMBL/GenBank/DDBJ databases">
        <title>Y20.</title>
        <authorList>
            <person name="Zhang G."/>
            <person name="Ding Y."/>
        </authorList>
    </citation>
    <scope>NUCLEOTIDE SEQUENCE [LARGE SCALE GENOMIC DNA]</scope>
    <source>
        <strain evidence="9 10">Y20</strain>
    </source>
</reference>
<evidence type="ECO:0000256" key="6">
    <source>
        <dbReference type="ARBA" id="ARBA00023136"/>
    </source>
</evidence>
<evidence type="ECO:0000256" key="5">
    <source>
        <dbReference type="ARBA" id="ARBA00022989"/>
    </source>
</evidence>
<keyword evidence="10" id="KW-1185">Reference proteome</keyword>
<feature type="transmembrane region" description="Helical" evidence="8">
    <location>
        <begin position="182"/>
        <end position="210"/>
    </location>
</feature>
<name>A0AAU0MEA6_9MICO</name>
<dbReference type="RefSeq" id="WP_330169894.1">
    <property type="nucleotide sequence ID" value="NZ_CP137080.1"/>
</dbReference>
<keyword evidence="6 8" id="KW-0472">Membrane</keyword>
<feature type="transmembrane region" description="Helical" evidence="8">
    <location>
        <begin position="152"/>
        <end position="176"/>
    </location>
</feature>
<dbReference type="InterPro" id="IPR018584">
    <property type="entry name" value="GT87"/>
</dbReference>
<evidence type="ECO:0000256" key="2">
    <source>
        <dbReference type="ARBA" id="ARBA00022475"/>
    </source>
</evidence>
<dbReference type="GO" id="GO:0005886">
    <property type="term" value="C:plasma membrane"/>
    <property type="evidence" value="ECO:0007669"/>
    <property type="project" value="UniProtKB-SubCell"/>
</dbReference>
<comment type="subcellular location">
    <subcellularLocation>
        <location evidence="1">Cell membrane</location>
        <topology evidence="1">Multi-pass membrane protein</topology>
    </subcellularLocation>
</comment>
<evidence type="ECO:0008006" key="11">
    <source>
        <dbReference type="Google" id="ProtNLM"/>
    </source>
</evidence>
<evidence type="ECO:0000313" key="9">
    <source>
        <dbReference type="EMBL" id="WOQ68752.1"/>
    </source>
</evidence>
<feature type="transmembrane region" description="Helical" evidence="8">
    <location>
        <begin position="263"/>
        <end position="281"/>
    </location>
</feature>
<accession>A0AAU0MEA6</accession>
<keyword evidence="5 8" id="KW-1133">Transmembrane helix</keyword>
<feature type="transmembrane region" description="Helical" evidence="8">
    <location>
        <begin position="367"/>
        <end position="389"/>
    </location>
</feature>